<reference evidence="1" key="1">
    <citation type="submission" date="2020-05" db="EMBL/GenBank/DDBJ databases">
        <title>WGS assembly of Panicum virgatum.</title>
        <authorList>
            <person name="Lovell J.T."/>
            <person name="Jenkins J."/>
            <person name="Shu S."/>
            <person name="Juenger T.E."/>
            <person name="Schmutz J."/>
        </authorList>
    </citation>
    <scope>NUCLEOTIDE SEQUENCE</scope>
    <source>
        <strain evidence="1">AP13</strain>
    </source>
</reference>
<dbReference type="Gene3D" id="3.80.10.10">
    <property type="entry name" value="Ribonuclease Inhibitor"/>
    <property type="match status" value="1"/>
</dbReference>
<dbReference type="Proteomes" id="UP000823388">
    <property type="component" value="Chromosome 6K"/>
</dbReference>
<sequence>MLKRMELTFLPELERWSENSAGEINRLVTFPRLEKLSIRDCDKLVSFPEIPVLTCLNLSRSKENNCATGAHVLMRMPLGYLSSIVRLNIEFLLVDVVMPPYGQPQQGQRSVYTLRCLHLKGDVSFASVFNKSKLQLGLDNCLVLVEELRINACSNIVRWPAEELRCLPRLRCLRIWFCSKLEGTGCSCSSSKEEEILWLPQLEILHISSCDSLLQIPKLAASLEEIYI</sequence>
<dbReference type="AlphaFoldDB" id="A0A8T0RK31"/>
<comment type="caution">
    <text evidence="1">The sequence shown here is derived from an EMBL/GenBank/DDBJ whole genome shotgun (WGS) entry which is preliminary data.</text>
</comment>
<accession>A0A8T0RK31</accession>
<proteinExistence type="predicted"/>
<gene>
    <name evidence="1" type="ORF">PVAP13_6KG393541</name>
</gene>
<organism evidence="1 2">
    <name type="scientific">Panicum virgatum</name>
    <name type="common">Blackwell switchgrass</name>
    <dbReference type="NCBI Taxonomy" id="38727"/>
    <lineage>
        <taxon>Eukaryota</taxon>
        <taxon>Viridiplantae</taxon>
        <taxon>Streptophyta</taxon>
        <taxon>Embryophyta</taxon>
        <taxon>Tracheophyta</taxon>
        <taxon>Spermatophyta</taxon>
        <taxon>Magnoliopsida</taxon>
        <taxon>Liliopsida</taxon>
        <taxon>Poales</taxon>
        <taxon>Poaceae</taxon>
        <taxon>PACMAD clade</taxon>
        <taxon>Panicoideae</taxon>
        <taxon>Panicodae</taxon>
        <taxon>Paniceae</taxon>
        <taxon>Panicinae</taxon>
        <taxon>Panicum</taxon>
        <taxon>Panicum sect. Hiantes</taxon>
    </lineage>
</organism>
<evidence type="ECO:0000313" key="2">
    <source>
        <dbReference type="Proteomes" id="UP000823388"/>
    </source>
</evidence>
<keyword evidence="2" id="KW-1185">Reference proteome</keyword>
<dbReference type="EMBL" id="CM029047">
    <property type="protein sequence ID" value="KAG2585495.1"/>
    <property type="molecule type" value="Genomic_DNA"/>
</dbReference>
<evidence type="ECO:0008006" key="3">
    <source>
        <dbReference type="Google" id="ProtNLM"/>
    </source>
</evidence>
<dbReference type="InterPro" id="IPR032675">
    <property type="entry name" value="LRR_dom_sf"/>
</dbReference>
<protein>
    <recommendedName>
        <fullName evidence="3">Disease resistance protein</fullName>
    </recommendedName>
</protein>
<name>A0A8T0RK31_PANVG</name>
<dbReference type="SUPFAM" id="SSF52047">
    <property type="entry name" value="RNI-like"/>
    <property type="match status" value="1"/>
</dbReference>
<evidence type="ECO:0000313" key="1">
    <source>
        <dbReference type="EMBL" id="KAG2585495.1"/>
    </source>
</evidence>